<protein>
    <submittedName>
        <fullName evidence="2">AsnC family transcriptional regulator</fullName>
    </submittedName>
</protein>
<sequence length="152" mass="16832">MKVSTKGRYGLRLMFDLAVHYNEGLLPLKEIARQEDISSKYLEQIVMQLSRAGLVRSVRGSQGGYTLGREPENITVGTVLRVLEGSLDPVDCVADDTIPCARADNCVTMEVWRSIKEAVDDVVDGITLADLIQRHQQKCDCGGMCSSKKETR</sequence>
<dbReference type="GO" id="GO:0005829">
    <property type="term" value="C:cytosol"/>
    <property type="evidence" value="ECO:0007669"/>
    <property type="project" value="TreeGrafter"/>
</dbReference>
<dbReference type="AlphaFoldDB" id="A0A7I8CY64"/>
<dbReference type="InterPro" id="IPR000944">
    <property type="entry name" value="Tscrpt_reg_Rrf2"/>
</dbReference>
<name>A0A7I8CY64_9FIRM</name>
<dbReference type="InterPro" id="IPR030489">
    <property type="entry name" value="TR_Rrf2-type_CS"/>
</dbReference>
<keyword evidence="3" id="KW-1185">Reference proteome</keyword>
<proteinExistence type="predicted"/>
<dbReference type="PROSITE" id="PS51197">
    <property type="entry name" value="HTH_RRF2_2"/>
    <property type="match status" value="1"/>
</dbReference>
<dbReference type="InterPro" id="IPR036388">
    <property type="entry name" value="WH-like_DNA-bd_sf"/>
</dbReference>
<dbReference type="PANTHER" id="PTHR33221">
    <property type="entry name" value="WINGED HELIX-TURN-HELIX TRANSCRIPTIONAL REGULATOR, RRF2 FAMILY"/>
    <property type="match status" value="1"/>
</dbReference>
<reference evidence="3" key="1">
    <citation type="submission" date="2020-07" db="EMBL/GenBank/DDBJ databases">
        <title>Complete genome sequencing of Clostridia bacterium strain 12CBH8.</title>
        <authorList>
            <person name="Sakamoto M."/>
            <person name="Murakami T."/>
            <person name="Mori H."/>
        </authorList>
    </citation>
    <scope>NUCLEOTIDE SEQUENCE [LARGE SCALE GENOMIC DNA]</scope>
    <source>
        <strain evidence="3">12CBH8</strain>
    </source>
</reference>
<accession>A0A7I8CY64</accession>
<evidence type="ECO:0000313" key="3">
    <source>
        <dbReference type="Proteomes" id="UP000593890"/>
    </source>
</evidence>
<evidence type="ECO:0000313" key="2">
    <source>
        <dbReference type="EMBL" id="BCI59398.1"/>
    </source>
</evidence>
<dbReference type="Pfam" id="PF02082">
    <property type="entry name" value="Rrf2"/>
    <property type="match status" value="1"/>
</dbReference>
<dbReference type="Proteomes" id="UP000593890">
    <property type="component" value="Chromosome"/>
</dbReference>
<gene>
    <name evidence="2" type="ORF">C12CBH8_00370</name>
</gene>
<dbReference type="NCBIfam" id="TIGR00738">
    <property type="entry name" value="rrf2_super"/>
    <property type="match status" value="1"/>
</dbReference>
<dbReference type="KEGG" id="sman:C12CBH8_00370"/>
<dbReference type="PROSITE" id="PS01332">
    <property type="entry name" value="HTH_RRF2_1"/>
    <property type="match status" value="1"/>
</dbReference>
<organism evidence="2 3">
    <name type="scientific">Solibaculum mannosilyticum</name>
    <dbReference type="NCBI Taxonomy" id="2780922"/>
    <lineage>
        <taxon>Bacteria</taxon>
        <taxon>Bacillati</taxon>
        <taxon>Bacillota</taxon>
        <taxon>Clostridia</taxon>
        <taxon>Eubacteriales</taxon>
        <taxon>Oscillospiraceae</taxon>
        <taxon>Solibaculum</taxon>
    </lineage>
</organism>
<dbReference type="GO" id="GO:0003700">
    <property type="term" value="F:DNA-binding transcription factor activity"/>
    <property type="evidence" value="ECO:0007669"/>
    <property type="project" value="TreeGrafter"/>
</dbReference>
<evidence type="ECO:0000256" key="1">
    <source>
        <dbReference type="ARBA" id="ARBA00023125"/>
    </source>
</evidence>
<keyword evidence="1" id="KW-0238">DNA-binding</keyword>
<dbReference type="SUPFAM" id="SSF46785">
    <property type="entry name" value="Winged helix' DNA-binding domain"/>
    <property type="match status" value="1"/>
</dbReference>
<dbReference type="Gene3D" id="1.10.10.10">
    <property type="entry name" value="Winged helix-like DNA-binding domain superfamily/Winged helix DNA-binding domain"/>
    <property type="match status" value="1"/>
</dbReference>
<dbReference type="EMBL" id="AP023321">
    <property type="protein sequence ID" value="BCI59398.1"/>
    <property type="molecule type" value="Genomic_DNA"/>
</dbReference>
<dbReference type="GO" id="GO:0003677">
    <property type="term" value="F:DNA binding"/>
    <property type="evidence" value="ECO:0007669"/>
    <property type="project" value="UniProtKB-KW"/>
</dbReference>
<dbReference type="PANTHER" id="PTHR33221:SF5">
    <property type="entry name" value="HTH-TYPE TRANSCRIPTIONAL REGULATOR ISCR"/>
    <property type="match status" value="1"/>
</dbReference>
<dbReference type="RefSeq" id="WP_090263730.1">
    <property type="nucleotide sequence ID" value="NZ_AP023321.1"/>
</dbReference>
<dbReference type="InterPro" id="IPR036390">
    <property type="entry name" value="WH_DNA-bd_sf"/>
</dbReference>